<accession>W9V3J4</accession>
<dbReference type="Proteomes" id="UP000019460">
    <property type="component" value="Unassembled WGS sequence"/>
</dbReference>
<sequence>MLSKMASLYGVTETALLGHQIKDEDGADYRAVAERLLGDPEMPAGLHELAADQALMATLAITSAEWEALGSIKLPHATDKIGYLQLLATIRGISRA</sequence>
<proteinExistence type="predicted"/>
<dbReference type="AlphaFoldDB" id="W9V3J4"/>
<dbReference type="EMBL" id="AONC01000055">
    <property type="protein sequence ID" value="EXJ13879.1"/>
    <property type="molecule type" value="Genomic_DNA"/>
</dbReference>
<protein>
    <submittedName>
        <fullName evidence="1">Uncharacterized protein</fullName>
    </submittedName>
</protein>
<evidence type="ECO:0000313" key="1">
    <source>
        <dbReference type="EMBL" id="EXJ13879.1"/>
    </source>
</evidence>
<gene>
    <name evidence="1" type="ORF">D779_3242</name>
</gene>
<organism evidence="1 2">
    <name type="scientific">Imhoffiella purpurea</name>
    <dbReference type="NCBI Taxonomy" id="1249627"/>
    <lineage>
        <taxon>Bacteria</taxon>
        <taxon>Pseudomonadati</taxon>
        <taxon>Pseudomonadota</taxon>
        <taxon>Gammaproteobacteria</taxon>
        <taxon>Chromatiales</taxon>
        <taxon>Chromatiaceae</taxon>
        <taxon>Imhoffiella</taxon>
    </lineage>
</organism>
<name>W9V3J4_9GAMM</name>
<reference evidence="1 2" key="1">
    <citation type="submission" date="2012-11" db="EMBL/GenBank/DDBJ databases">
        <title>Genome assembly of Thiorhodococcus sp. AK35.</title>
        <authorList>
            <person name="Nupur N."/>
            <person name="Khatri I."/>
            <person name="Subramanian S."/>
            <person name="Pinnaka A."/>
        </authorList>
    </citation>
    <scope>NUCLEOTIDE SEQUENCE [LARGE SCALE GENOMIC DNA]</scope>
    <source>
        <strain evidence="1 2">AK35</strain>
    </source>
</reference>
<comment type="caution">
    <text evidence="1">The sequence shown here is derived from an EMBL/GenBank/DDBJ whole genome shotgun (WGS) entry which is preliminary data.</text>
</comment>
<keyword evidence="2" id="KW-1185">Reference proteome</keyword>
<evidence type="ECO:0000313" key="2">
    <source>
        <dbReference type="Proteomes" id="UP000019460"/>
    </source>
</evidence>
<dbReference type="eggNOG" id="COG1396">
    <property type="taxonomic scope" value="Bacteria"/>
</dbReference>